<dbReference type="Proteomes" id="UP000077202">
    <property type="component" value="Unassembled WGS sequence"/>
</dbReference>
<dbReference type="Pfam" id="PF00515">
    <property type="entry name" value="TPR_1"/>
    <property type="match status" value="1"/>
</dbReference>
<dbReference type="PANTHER" id="PTHR47329:SF1">
    <property type="entry name" value="OS05G0129900 PROTEIN"/>
    <property type="match status" value="1"/>
</dbReference>
<dbReference type="Gene3D" id="1.25.40.10">
    <property type="entry name" value="Tetratricopeptide repeat domain"/>
    <property type="match status" value="1"/>
</dbReference>
<dbReference type="SUPFAM" id="SSF48452">
    <property type="entry name" value="TPR-like"/>
    <property type="match status" value="1"/>
</dbReference>
<dbReference type="InterPro" id="IPR019734">
    <property type="entry name" value="TPR_rpt"/>
</dbReference>
<proteinExistence type="predicted"/>
<feature type="compositionally biased region" description="Polar residues" evidence="2">
    <location>
        <begin position="88"/>
        <end position="100"/>
    </location>
</feature>
<accession>A0A176WRS1</accession>
<comment type="caution">
    <text evidence="4">The sequence shown here is derived from an EMBL/GenBank/DDBJ whole genome shotgun (WGS) entry which is preliminary data.</text>
</comment>
<feature type="compositionally biased region" description="Basic and acidic residues" evidence="2">
    <location>
        <begin position="57"/>
        <end position="72"/>
    </location>
</feature>
<feature type="repeat" description="TPR" evidence="1">
    <location>
        <begin position="267"/>
        <end position="300"/>
    </location>
</feature>
<feature type="repeat" description="TPR" evidence="1">
    <location>
        <begin position="200"/>
        <end position="233"/>
    </location>
</feature>
<dbReference type="Pfam" id="PF13877">
    <property type="entry name" value="RPAP3_C"/>
    <property type="match status" value="1"/>
</dbReference>
<evidence type="ECO:0000256" key="1">
    <source>
        <dbReference type="PROSITE-ProRule" id="PRU00339"/>
    </source>
</evidence>
<dbReference type="SMART" id="SM00028">
    <property type="entry name" value="TPR"/>
    <property type="match status" value="3"/>
</dbReference>
<evidence type="ECO:0000313" key="5">
    <source>
        <dbReference type="Proteomes" id="UP000077202"/>
    </source>
</evidence>
<name>A0A176WRS1_MARPO</name>
<organism evidence="4 5">
    <name type="scientific">Marchantia polymorpha subsp. ruderalis</name>
    <dbReference type="NCBI Taxonomy" id="1480154"/>
    <lineage>
        <taxon>Eukaryota</taxon>
        <taxon>Viridiplantae</taxon>
        <taxon>Streptophyta</taxon>
        <taxon>Embryophyta</taxon>
        <taxon>Marchantiophyta</taxon>
        <taxon>Marchantiopsida</taxon>
        <taxon>Marchantiidae</taxon>
        <taxon>Marchantiales</taxon>
        <taxon>Marchantiaceae</taxon>
        <taxon>Marchantia</taxon>
    </lineage>
</organism>
<dbReference type="InterPro" id="IPR025986">
    <property type="entry name" value="RPAP3-like_C"/>
</dbReference>
<dbReference type="InterPro" id="IPR011990">
    <property type="entry name" value="TPR-like_helical_dom_sf"/>
</dbReference>
<evidence type="ECO:0000313" key="4">
    <source>
        <dbReference type="EMBL" id="OAE35243.1"/>
    </source>
</evidence>
<feature type="domain" description="RNA-polymerase II-associated protein 3-like C-terminal" evidence="3">
    <location>
        <begin position="450"/>
        <end position="539"/>
    </location>
</feature>
<dbReference type="AlphaFoldDB" id="A0A176WRS1"/>
<feature type="region of interest" description="Disordered" evidence="2">
    <location>
        <begin position="345"/>
        <end position="371"/>
    </location>
</feature>
<reference evidence="4" key="1">
    <citation type="submission" date="2016-03" db="EMBL/GenBank/DDBJ databases">
        <title>Mechanisms controlling the formation of the plant cell surface in tip-growing cells are functionally conserved among land plants.</title>
        <authorList>
            <person name="Honkanen S."/>
            <person name="Jones V.A."/>
            <person name="Morieri G."/>
            <person name="Champion C."/>
            <person name="Hetherington A.J."/>
            <person name="Kelly S."/>
            <person name="Saint-Marcoux D."/>
            <person name="Proust H."/>
            <person name="Prescott H."/>
            <person name="Dolan L."/>
        </authorList>
    </citation>
    <scope>NUCLEOTIDE SEQUENCE [LARGE SCALE GENOMIC DNA]</scope>
    <source>
        <tissue evidence="4">Whole gametophyte</tissue>
    </source>
</reference>
<dbReference type="PROSITE" id="PS50005">
    <property type="entry name" value="TPR"/>
    <property type="match status" value="2"/>
</dbReference>
<evidence type="ECO:0000256" key="2">
    <source>
        <dbReference type="SAM" id="MobiDB-lite"/>
    </source>
</evidence>
<keyword evidence="5" id="KW-1185">Reference proteome</keyword>
<feature type="region of interest" description="Disordered" evidence="2">
    <location>
        <begin position="27"/>
        <end position="100"/>
    </location>
</feature>
<protein>
    <recommendedName>
        <fullName evidence="3">RNA-polymerase II-associated protein 3-like C-terminal domain-containing protein</fullName>
    </recommendedName>
</protein>
<dbReference type="PANTHER" id="PTHR47329">
    <property type="entry name" value="OS05G0129900 PROTEIN"/>
    <property type="match status" value="1"/>
</dbReference>
<gene>
    <name evidence="4" type="ORF">AXG93_1162s1190</name>
</gene>
<sequence>MALVAVVPQELHDFLKDLKGWEKSVKEKEKNLRNEQATRGNDVIPNPRRNSSAAAHVEGKGSQEICKEKSNGKVDPITVSGSKKTEKTQVPASKPGTTAASHTYDYFRDKWDKFDVDAALKEIDEEDEDGEDLGQKKVQDKVIPPVRGSQGGSKTVERKRTAEAISKEQTMEPGKLFGRGIGAMNRLPGSLGYDEGIPDATSEKELGNEYFKEGKYVRAFECYSRSIALQPTAVAYANRAMAALKLNRFKEAEEDCTEAISLDDRYTKAYARRGTARRELQKYLMAVEDFEFAFRLEPENTHLKRQYMEARETYEKRTGNKPSEKKVPIIVKEVAKTSPQVPVAAKSSAIEESPKPVHKPAGPTSSSTKINNADLAGDMESFGADTRPKVPIVQANGAGRPVTASPQAKAKAAEQAKLYEKKLVEAAAIQNAAARAAATVAMAAVRNFAAPKTAYEFESLWKGFDGNLEAQSRLMKVMDPSSLPGVFKDSLGATMLVEIIRCLELLFPDDASFAVQILENLTKVGRFSMTVMFMSAKDKKDLCRLWDEVFMKSSPDMHSALKSLRATYRLG</sequence>
<evidence type="ECO:0000259" key="3">
    <source>
        <dbReference type="Pfam" id="PF13877"/>
    </source>
</evidence>
<keyword evidence="1" id="KW-0802">TPR repeat</keyword>
<dbReference type="EMBL" id="LVLJ01000219">
    <property type="protein sequence ID" value="OAE35243.1"/>
    <property type="molecule type" value="Genomic_DNA"/>
</dbReference>